<name>A0A1H7JT96_STIAU</name>
<sequence>MSEQSFSGGPPETSGGESPRPGSARARIVGALLAFGALVGIGAGAWHVLRQSPAAPPEVPAASGPASGQADAGAASLAPPPSVQEGDSRVRQNMTALSSDPEFAKWLGVEGLLQRFTTAVSNISDGESPRMVLSFMGPTEGFQVVEDEGKTTINPSSYERYDPVARVIGSLDVQNSVAAWKELKPLADRVYVEIAPPGRSFEQTLAQAIQHLLDVPVPPDDVEVTERGAIYVYADPQLEGLSRAQKHLLRMGPRNMQLVQNRLRELQGALELPMGGN</sequence>
<feature type="region of interest" description="Disordered" evidence="1">
    <location>
        <begin position="1"/>
        <end position="23"/>
    </location>
</feature>
<proteinExistence type="predicted"/>
<dbReference type="InterPro" id="IPR021382">
    <property type="entry name" value="DUF3014"/>
</dbReference>
<accession>A0A1H7JT96</accession>
<dbReference type="AlphaFoldDB" id="A0A1H7JT96"/>
<feature type="region of interest" description="Disordered" evidence="1">
    <location>
        <begin position="54"/>
        <end position="91"/>
    </location>
</feature>
<protein>
    <recommendedName>
        <fullName evidence="4">DUF3014 domain-containing protein</fullName>
    </recommendedName>
</protein>
<gene>
    <name evidence="2" type="ORF">SAMN05444354_102312</name>
</gene>
<evidence type="ECO:0000313" key="2">
    <source>
        <dbReference type="EMBL" id="SEK77546.1"/>
    </source>
</evidence>
<dbReference type="OrthoDB" id="5502479at2"/>
<evidence type="ECO:0000256" key="1">
    <source>
        <dbReference type="SAM" id="MobiDB-lite"/>
    </source>
</evidence>
<evidence type="ECO:0008006" key="4">
    <source>
        <dbReference type="Google" id="ProtNLM"/>
    </source>
</evidence>
<evidence type="ECO:0000313" key="3">
    <source>
        <dbReference type="Proteomes" id="UP000182719"/>
    </source>
</evidence>
<dbReference type="Pfam" id="PF11219">
    <property type="entry name" value="DUF3014"/>
    <property type="match status" value="1"/>
</dbReference>
<reference evidence="3" key="1">
    <citation type="submission" date="2016-10" db="EMBL/GenBank/DDBJ databases">
        <authorList>
            <person name="Varghese N."/>
            <person name="Submissions S."/>
        </authorList>
    </citation>
    <scope>NUCLEOTIDE SEQUENCE [LARGE SCALE GENOMIC DNA]</scope>
    <source>
        <strain evidence="3">DSM 17044</strain>
    </source>
</reference>
<dbReference type="RefSeq" id="WP_075005452.1">
    <property type="nucleotide sequence ID" value="NZ_FOAP01000002.1"/>
</dbReference>
<dbReference type="EMBL" id="FOAP01000002">
    <property type="protein sequence ID" value="SEK77546.1"/>
    <property type="molecule type" value="Genomic_DNA"/>
</dbReference>
<keyword evidence="3" id="KW-1185">Reference proteome</keyword>
<dbReference type="Proteomes" id="UP000182719">
    <property type="component" value="Unassembled WGS sequence"/>
</dbReference>
<organism evidence="2 3">
    <name type="scientific">Stigmatella aurantiaca</name>
    <dbReference type="NCBI Taxonomy" id="41"/>
    <lineage>
        <taxon>Bacteria</taxon>
        <taxon>Pseudomonadati</taxon>
        <taxon>Myxococcota</taxon>
        <taxon>Myxococcia</taxon>
        <taxon>Myxococcales</taxon>
        <taxon>Cystobacterineae</taxon>
        <taxon>Archangiaceae</taxon>
        <taxon>Stigmatella</taxon>
    </lineage>
</organism>